<proteinExistence type="predicted"/>
<dbReference type="InterPro" id="IPR004358">
    <property type="entry name" value="Sig_transdc_His_kin-like_C"/>
</dbReference>
<dbReference type="Gene3D" id="3.30.565.10">
    <property type="entry name" value="Histidine kinase-like ATPase, C-terminal domain"/>
    <property type="match status" value="1"/>
</dbReference>
<reference evidence="18" key="1">
    <citation type="submission" date="2020-07" db="EMBL/GenBank/DDBJ databases">
        <title>Huge and variable diversity of episymbiotic CPR bacteria and DPANN archaea in groundwater ecosystems.</title>
        <authorList>
            <person name="He C.Y."/>
            <person name="Keren R."/>
            <person name="Whittaker M."/>
            <person name="Farag I.F."/>
            <person name="Doudna J."/>
            <person name="Cate J.H.D."/>
            <person name="Banfield J.F."/>
        </authorList>
    </citation>
    <scope>NUCLEOTIDE SEQUENCE</scope>
    <source>
        <strain evidence="18">NC_groundwater_580_Pr5_B-0.1um_64_19</strain>
    </source>
</reference>
<dbReference type="CDD" id="cd00088">
    <property type="entry name" value="HPT"/>
    <property type="match status" value="1"/>
</dbReference>
<evidence type="ECO:0000259" key="14">
    <source>
        <dbReference type="PROSITE" id="PS50109"/>
    </source>
</evidence>
<dbReference type="Gene3D" id="1.20.120.160">
    <property type="entry name" value="HPT domain"/>
    <property type="match status" value="2"/>
</dbReference>
<keyword evidence="5 13" id="KW-0597">Phosphoprotein</keyword>
<dbReference type="PANTHER" id="PTHR43395">
    <property type="entry name" value="SENSOR HISTIDINE KINASE CHEA"/>
    <property type="match status" value="1"/>
</dbReference>
<dbReference type="SMART" id="SM01231">
    <property type="entry name" value="H-kinase_dim"/>
    <property type="match status" value="1"/>
</dbReference>
<evidence type="ECO:0000256" key="11">
    <source>
        <dbReference type="ARBA" id="ARBA00035100"/>
    </source>
</evidence>
<dbReference type="Pfam" id="PF00072">
    <property type="entry name" value="Response_reg"/>
    <property type="match status" value="1"/>
</dbReference>
<keyword evidence="6" id="KW-0808">Transferase</keyword>
<dbReference type="SUPFAM" id="SSF52172">
    <property type="entry name" value="CheY-like"/>
    <property type="match status" value="1"/>
</dbReference>
<gene>
    <name evidence="18" type="ORF">HYX28_07840</name>
</gene>
<evidence type="ECO:0000259" key="17">
    <source>
        <dbReference type="PROSITE" id="PS50894"/>
    </source>
</evidence>
<dbReference type="Proteomes" id="UP000779809">
    <property type="component" value="Unassembled WGS sequence"/>
</dbReference>
<dbReference type="InterPro" id="IPR008207">
    <property type="entry name" value="Sig_transdc_His_kin_Hpt_dom"/>
</dbReference>
<keyword evidence="10" id="KW-0902">Two-component regulatory system</keyword>
<evidence type="ECO:0000256" key="5">
    <source>
        <dbReference type="ARBA" id="ARBA00022553"/>
    </source>
</evidence>
<dbReference type="GO" id="GO:0005737">
    <property type="term" value="C:cytoplasm"/>
    <property type="evidence" value="ECO:0007669"/>
    <property type="project" value="InterPro"/>
</dbReference>
<dbReference type="Pfam" id="PF02895">
    <property type="entry name" value="H-kinase_dim"/>
    <property type="match status" value="1"/>
</dbReference>
<keyword evidence="4" id="KW-0145">Chemotaxis</keyword>
<dbReference type="GO" id="GO:0000155">
    <property type="term" value="F:phosphorelay sensor kinase activity"/>
    <property type="evidence" value="ECO:0007669"/>
    <property type="project" value="InterPro"/>
</dbReference>
<feature type="modified residue" description="Phosphohistidine" evidence="12">
    <location>
        <position position="210"/>
    </location>
</feature>
<name>A0A932A8I5_9BACT</name>
<evidence type="ECO:0000259" key="15">
    <source>
        <dbReference type="PROSITE" id="PS50110"/>
    </source>
</evidence>
<keyword evidence="9" id="KW-0067">ATP-binding</keyword>
<comment type="catalytic activity">
    <reaction evidence="1">
        <text>ATP + protein L-histidine = ADP + protein N-phospho-L-histidine.</text>
        <dbReference type="EC" id="2.7.13.3"/>
    </reaction>
</comment>
<dbReference type="PROSITE" id="PS50110">
    <property type="entry name" value="RESPONSE_REGULATORY"/>
    <property type="match status" value="1"/>
</dbReference>
<dbReference type="PROSITE" id="PS50109">
    <property type="entry name" value="HIS_KIN"/>
    <property type="match status" value="1"/>
</dbReference>
<dbReference type="SMART" id="SM00387">
    <property type="entry name" value="HATPase_c"/>
    <property type="match status" value="1"/>
</dbReference>
<evidence type="ECO:0000256" key="1">
    <source>
        <dbReference type="ARBA" id="ARBA00000085"/>
    </source>
</evidence>
<dbReference type="SUPFAM" id="SSF50341">
    <property type="entry name" value="CheW-like"/>
    <property type="match status" value="1"/>
</dbReference>
<dbReference type="SMART" id="SM00260">
    <property type="entry name" value="CheW"/>
    <property type="match status" value="1"/>
</dbReference>
<dbReference type="InterPro" id="IPR005467">
    <property type="entry name" value="His_kinase_dom"/>
</dbReference>
<dbReference type="InterPro" id="IPR036097">
    <property type="entry name" value="HisK_dim/P_sf"/>
</dbReference>
<dbReference type="PANTHER" id="PTHR43395:SF10">
    <property type="entry name" value="CHEMOTAXIS PROTEIN CHEA"/>
    <property type="match status" value="1"/>
</dbReference>
<feature type="domain" description="HPt" evidence="17">
    <location>
        <begin position="1"/>
        <end position="107"/>
    </location>
</feature>
<evidence type="ECO:0000313" key="18">
    <source>
        <dbReference type="EMBL" id="MBI2678680.1"/>
    </source>
</evidence>
<accession>A0A932A8I5</accession>
<dbReference type="InterPro" id="IPR011006">
    <property type="entry name" value="CheY-like_superfamily"/>
</dbReference>
<dbReference type="FunFam" id="3.30.565.10:FF:000016">
    <property type="entry name" value="Chemotaxis protein CheA, putative"/>
    <property type="match status" value="1"/>
</dbReference>
<sequence>MSTPGQEFAEIFFQEASEHLQFLREYSGILQDPYPVPEDLERLYISAHTLAGTSASYGYPLFSDVSGKLAHIFQYAMNATIGPDAAGPLVEFISEAIAVLESDLIMISATSAEAVEDIASFKQKYPFAFQAPAEAEEEPAYLEQSEGTVAEQAPLPEIADLPADGEVPEEILEFFVPEAEEHLQVVTECLLALEANPNPEDINRLFRAIHTIKGAAAQVGLLRISRVAHRAEDLVGRLREGQLKPSAEIVDLCLESVDILKKFLYRQWPDELTMQASTRALMYRIGRLAPEEGEEGIAAPMVAPAVAESPAAEAAHVPAQSGVAAESAVPEVAAPMHIEPVRREPHVEAKEDDETVLRKEPVAMPQSKSVRIGLERLDRMMNAVGELVINRTRMLGRLAELEKLADVLNFSKGRMSDKVSEFTEKHEFSQITSNAPKPKAEKGISFDSPYRGGYSSYTHSYDASLAEFSELEMDRYDDFNILSRSLSEISADITEVLTQLDGFVRRVDSDIDEFTKLAHRLQDEITQARMVPIGNLYTRISRTVRDAAKASNKQVELTLGGAETELDNNIIQQISDPLVHLVRNAVAHGLEKHDERYAAGKPDSGNIAVRAYHRGNHIYIEVEDDGRGIDYDRVRATAIEAGLVAQDDIERLTERDLLDLLFHPGFSTAPRKTELAGRGVGLDVVKANVAALNGEIEIDTEKGRGSRFTLKVPLTLIISQALFVRCGEATFALPLAFVEEIRRLRADEIEEVGGKLLTKVRDVVTEIVRLDTHLGLPEVEPVNGYYRLVLVNVAARQVGIVVEEVLRKDEIVIKSLGEYLRNMKMFPGATIAPDGSLILLVDVNRLIAGEAIERRPLMASATAARIFAPGAAAVAKGEIPAAAIDEVVEEKVVVLADDSISVRKFVGRMLEKAGYRVKLASDGLEALEIATQTRCDLVVTDLEMPRTNGYELIAHLRQSPETRHIPVMVVTSRAGAKHKDRALKEGAAAFLVKPVQEDQFLAEVAALIGGAGTQTKAAVGTT</sequence>
<evidence type="ECO:0000256" key="7">
    <source>
        <dbReference type="ARBA" id="ARBA00022741"/>
    </source>
</evidence>
<dbReference type="SMART" id="SM00073">
    <property type="entry name" value="HPT"/>
    <property type="match status" value="2"/>
</dbReference>
<feature type="modified residue" description="Phosphohistidine" evidence="12">
    <location>
        <position position="48"/>
    </location>
</feature>
<dbReference type="InterPro" id="IPR051315">
    <property type="entry name" value="Bact_Chemotaxis_CheA"/>
</dbReference>
<dbReference type="InterPro" id="IPR002545">
    <property type="entry name" value="CheW-lke_dom"/>
</dbReference>
<dbReference type="Pfam" id="PF01584">
    <property type="entry name" value="CheW"/>
    <property type="match status" value="1"/>
</dbReference>
<dbReference type="CDD" id="cd16916">
    <property type="entry name" value="HATPase_CheA-like"/>
    <property type="match status" value="1"/>
</dbReference>
<protein>
    <recommendedName>
        <fullName evidence="3">Chemotaxis protein CheA</fullName>
        <ecNumber evidence="2">2.7.13.3</ecNumber>
    </recommendedName>
</protein>
<feature type="domain" description="Histidine kinase" evidence="14">
    <location>
        <begin position="456"/>
        <end position="716"/>
    </location>
</feature>
<dbReference type="InterPro" id="IPR036641">
    <property type="entry name" value="HPT_dom_sf"/>
</dbReference>
<dbReference type="Pfam" id="PF01627">
    <property type="entry name" value="Hpt"/>
    <property type="match status" value="1"/>
</dbReference>
<organism evidence="18 19">
    <name type="scientific">Candidatus Korobacter versatilis</name>
    <dbReference type="NCBI Taxonomy" id="658062"/>
    <lineage>
        <taxon>Bacteria</taxon>
        <taxon>Pseudomonadati</taxon>
        <taxon>Acidobacteriota</taxon>
        <taxon>Terriglobia</taxon>
        <taxon>Terriglobales</taxon>
        <taxon>Candidatus Korobacteraceae</taxon>
        <taxon>Candidatus Korobacter</taxon>
    </lineage>
</organism>
<dbReference type="SMART" id="SM00448">
    <property type="entry name" value="REC"/>
    <property type="match status" value="1"/>
</dbReference>
<dbReference type="EMBL" id="JACPNR010000009">
    <property type="protein sequence ID" value="MBI2678680.1"/>
    <property type="molecule type" value="Genomic_DNA"/>
</dbReference>
<dbReference type="EC" id="2.7.13.3" evidence="2"/>
<dbReference type="PROSITE" id="PS50851">
    <property type="entry name" value="CHEW"/>
    <property type="match status" value="1"/>
</dbReference>
<dbReference type="PROSITE" id="PS50894">
    <property type="entry name" value="HPT"/>
    <property type="match status" value="2"/>
</dbReference>
<keyword evidence="8" id="KW-0418">Kinase</keyword>
<feature type="modified residue" description="4-aspartylphosphate" evidence="13">
    <location>
        <position position="941"/>
    </location>
</feature>
<comment type="caution">
    <text evidence="18">The sequence shown here is derived from an EMBL/GenBank/DDBJ whole genome shotgun (WGS) entry which is preliminary data.</text>
</comment>
<evidence type="ECO:0000313" key="19">
    <source>
        <dbReference type="Proteomes" id="UP000779809"/>
    </source>
</evidence>
<dbReference type="InterPro" id="IPR036061">
    <property type="entry name" value="CheW-like_dom_sf"/>
</dbReference>
<dbReference type="SUPFAM" id="SSF55874">
    <property type="entry name" value="ATPase domain of HSP90 chaperone/DNA topoisomerase II/histidine kinase"/>
    <property type="match status" value="1"/>
</dbReference>
<feature type="domain" description="CheW-like" evidence="16">
    <location>
        <begin position="718"/>
        <end position="852"/>
    </location>
</feature>
<evidence type="ECO:0000256" key="6">
    <source>
        <dbReference type="ARBA" id="ARBA00022679"/>
    </source>
</evidence>
<dbReference type="InterPro" id="IPR004105">
    <property type="entry name" value="CheA-like_dim"/>
</dbReference>
<dbReference type="GO" id="GO:0006935">
    <property type="term" value="P:chemotaxis"/>
    <property type="evidence" value="ECO:0007669"/>
    <property type="project" value="UniProtKB-KW"/>
</dbReference>
<dbReference type="AlphaFoldDB" id="A0A932A8I5"/>
<dbReference type="Pfam" id="PF02518">
    <property type="entry name" value="HATPase_c"/>
    <property type="match status" value="1"/>
</dbReference>
<evidence type="ECO:0000256" key="3">
    <source>
        <dbReference type="ARBA" id="ARBA00021495"/>
    </source>
</evidence>
<dbReference type="Gene3D" id="1.10.287.560">
    <property type="entry name" value="Histidine kinase CheA-like, homodimeric domain"/>
    <property type="match status" value="1"/>
</dbReference>
<dbReference type="InterPro" id="IPR003594">
    <property type="entry name" value="HATPase_dom"/>
</dbReference>
<comment type="function">
    <text evidence="11">Involved in the transmission of sensory signals from the chemoreceptors to the flagellar motors. CheA is autophosphorylated; it can transfer its phosphate group to either CheB or CheY.</text>
</comment>
<evidence type="ECO:0000256" key="9">
    <source>
        <dbReference type="ARBA" id="ARBA00022840"/>
    </source>
</evidence>
<dbReference type="GO" id="GO:0005524">
    <property type="term" value="F:ATP binding"/>
    <property type="evidence" value="ECO:0007669"/>
    <property type="project" value="UniProtKB-KW"/>
</dbReference>
<dbReference type="InterPro" id="IPR037006">
    <property type="entry name" value="CheA-like_homodim_sf"/>
</dbReference>
<feature type="domain" description="HPt" evidence="17">
    <location>
        <begin position="164"/>
        <end position="267"/>
    </location>
</feature>
<dbReference type="SUPFAM" id="SSF47226">
    <property type="entry name" value="Histidine-containing phosphotransfer domain, HPT domain"/>
    <property type="match status" value="2"/>
</dbReference>
<evidence type="ECO:0000256" key="8">
    <source>
        <dbReference type="ARBA" id="ARBA00022777"/>
    </source>
</evidence>
<dbReference type="PRINTS" id="PR00344">
    <property type="entry name" value="BCTRLSENSOR"/>
</dbReference>
<evidence type="ECO:0000256" key="13">
    <source>
        <dbReference type="PROSITE-ProRule" id="PRU00169"/>
    </source>
</evidence>
<keyword evidence="7" id="KW-0547">Nucleotide-binding</keyword>
<evidence type="ECO:0000256" key="12">
    <source>
        <dbReference type="PROSITE-ProRule" id="PRU00110"/>
    </source>
</evidence>
<dbReference type="Gene3D" id="2.30.30.40">
    <property type="entry name" value="SH3 Domains"/>
    <property type="match status" value="1"/>
</dbReference>
<evidence type="ECO:0000256" key="4">
    <source>
        <dbReference type="ARBA" id="ARBA00022500"/>
    </source>
</evidence>
<evidence type="ECO:0000256" key="2">
    <source>
        <dbReference type="ARBA" id="ARBA00012438"/>
    </source>
</evidence>
<dbReference type="InterPro" id="IPR036890">
    <property type="entry name" value="HATPase_C_sf"/>
</dbReference>
<dbReference type="Gene3D" id="3.40.50.2300">
    <property type="match status" value="1"/>
</dbReference>
<dbReference type="InterPro" id="IPR001789">
    <property type="entry name" value="Sig_transdc_resp-reg_receiver"/>
</dbReference>
<feature type="domain" description="Response regulatory" evidence="15">
    <location>
        <begin position="892"/>
        <end position="1008"/>
    </location>
</feature>
<dbReference type="SUPFAM" id="SSF47384">
    <property type="entry name" value="Homodimeric domain of signal transducing histidine kinase"/>
    <property type="match status" value="1"/>
</dbReference>
<evidence type="ECO:0000259" key="16">
    <source>
        <dbReference type="PROSITE" id="PS50851"/>
    </source>
</evidence>
<evidence type="ECO:0000256" key="10">
    <source>
        <dbReference type="ARBA" id="ARBA00023012"/>
    </source>
</evidence>